<dbReference type="AlphaFoldDB" id="A0A1E3B8M5"/>
<dbReference type="EMBL" id="JXNT01000008">
    <property type="protein sequence ID" value="ODM17297.1"/>
    <property type="molecule type" value="Genomic_DNA"/>
</dbReference>
<proteinExistence type="predicted"/>
<dbReference type="Proteomes" id="UP000094569">
    <property type="component" value="Unassembled WGS sequence"/>
</dbReference>
<gene>
    <name evidence="2" type="ORF">SI65_06972</name>
</gene>
<evidence type="ECO:0000313" key="2">
    <source>
        <dbReference type="EMBL" id="ODM17297.1"/>
    </source>
</evidence>
<protein>
    <submittedName>
        <fullName evidence="2">Uncharacterized protein</fullName>
    </submittedName>
</protein>
<keyword evidence="3" id="KW-1185">Reference proteome</keyword>
<evidence type="ECO:0000256" key="1">
    <source>
        <dbReference type="SAM" id="MobiDB-lite"/>
    </source>
</evidence>
<reference evidence="2 3" key="1">
    <citation type="journal article" date="2016" name="BMC Genomics">
        <title>Comparative genomic and transcriptomic analyses of the Fuzhuan brick tea-fermentation fungus Aspergillus cristatus.</title>
        <authorList>
            <person name="Ge Y."/>
            <person name="Wang Y."/>
            <person name="Liu Y."/>
            <person name="Tan Y."/>
            <person name="Ren X."/>
            <person name="Zhang X."/>
            <person name="Hyde K.D."/>
            <person name="Liu Y."/>
            <person name="Liu Z."/>
        </authorList>
    </citation>
    <scope>NUCLEOTIDE SEQUENCE [LARGE SCALE GENOMIC DNA]</scope>
    <source>
        <strain evidence="2 3">GZAAS20.1005</strain>
    </source>
</reference>
<accession>A0A1E3B8M5</accession>
<sequence length="52" mass="5646">MPITSADATEPQALQDNLDGPRELFEKAQDRPRRVVGAYEWSDGGTIEGTGV</sequence>
<organism evidence="2 3">
    <name type="scientific">Aspergillus cristatus</name>
    <name type="common">Chinese Fuzhuan brick tea-fermentation fungus</name>
    <name type="synonym">Eurotium cristatum</name>
    <dbReference type="NCBI Taxonomy" id="573508"/>
    <lineage>
        <taxon>Eukaryota</taxon>
        <taxon>Fungi</taxon>
        <taxon>Dikarya</taxon>
        <taxon>Ascomycota</taxon>
        <taxon>Pezizomycotina</taxon>
        <taxon>Eurotiomycetes</taxon>
        <taxon>Eurotiomycetidae</taxon>
        <taxon>Eurotiales</taxon>
        <taxon>Aspergillaceae</taxon>
        <taxon>Aspergillus</taxon>
        <taxon>Aspergillus subgen. Aspergillus</taxon>
    </lineage>
</organism>
<feature type="region of interest" description="Disordered" evidence="1">
    <location>
        <begin position="1"/>
        <end position="20"/>
    </location>
</feature>
<evidence type="ECO:0000313" key="3">
    <source>
        <dbReference type="Proteomes" id="UP000094569"/>
    </source>
</evidence>
<dbReference type="VEuPathDB" id="FungiDB:SI65_06972"/>
<comment type="caution">
    <text evidence="2">The sequence shown here is derived from an EMBL/GenBank/DDBJ whole genome shotgun (WGS) entry which is preliminary data.</text>
</comment>
<name>A0A1E3B8M5_ASPCR</name>